<dbReference type="EMBL" id="JANKHO010001904">
    <property type="protein sequence ID" value="KAJ3496900.1"/>
    <property type="molecule type" value="Genomic_DNA"/>
</dbReference>
<feature type="compositionally biased region" description="Acidic residues" evidence="1">
    <location>
        <begin position="10"/>
        <end position="26"/>
    </location>
</feature>
<sequence>MDTTTNRMEEEWDEEEAEYEEDDGDDDIDMEAAEIARRLGAELWAEYQQSNAERSATTTQVHLSAPDLIADP</sequence>
<comment type="caution">
    <text evidence="2">The sequence shown here is derived from an EMBL/GenBank/DDBJ whole genome shotgun (WGS) entry which is preliminary data.</text>
</comment>
<evidence type="ECO:0000313" key="3">
    <source>
        <dbReference type="Proteomes" id="UP001148786"/>
    </source>
</evidence>
<name>A0A9W8JRT6_9AGAR</name>
<organism evidence="2 3">
    <name type="scientific">Agrocybe chaxingu</name>
    <dbReference type="NCBI Taxonomy" id="84603"/>
    <lineage>
        <taxon>Eukaryota</taxon>
        <taxon>Fungi</taxon>
        <taxon>Dikarya</taxon>
        <taxon>Basidiomycota</taxon>
        <taxon>Agaricomycotina</taxon>
        <taxon>Agaricomycetes</taxon>
        <taxon>Agaricomycetidae</taxon>
        <taxon>Agaricales</taxon>
        <taxon>Agaricineae</taxon>
        <taxon>Strophariaceae</taxon>
        <taxon>Agrocybe</taxon>
    </lineage>
</organism>
<dbReference type="AlphaFoldDB" id="A0A9W8JRT6"/>
<keyword evidence="3" id="KW-1185">Reference proteome</keyword>
<protein>
    <submittedName>
        <fullName evidence="2">Uncharacterized protein</fullName>
    </submittedName>
</protein>
<feature type="compositionally biased region" description="Polar residues" evidence="1">
    <location>
        <begin position="49"/>
        <end position="62"/>
    </location>
</feature>
<evidence type="ECO:0000256" key="1">
    <source>
        <dbReference type="SAM" id="MobiDB-lite"/>
    </source>
</evidence>
<feature type="region of interest" description="Disordered" evidence="1">
    <location>
        <begin position="1"/>
        <end position="26"/>
    </location>
</feature>
<accession>A0A9W8JRT6</accession>
<gene>
    <name evidence="2" type="ORF">NLJ89_g10421</name>
</gene>
<dbReference type="Proteomes" id="UP001148786">
    <property type="component" value="Unassembled WGS sequence"/>
</dbReference>
<reference evidence="2" key="1">
    <citation type="submission" date="2022-07" db="EMBL/GenBank/DDBJ databases">
        <title>Genome Sequence of Agrocybe chaxingu.</title>
        <authorList>
            <person name="Buettner E."/>
        </authorList>
    </citation>
    <scope>NUCLEOTIDE SEQUENCE</scope>
    <source>
        <strain evidence="2">MP-N11</strain>
    </source>
</reference>
<evidence type="ECO:0000313" key="2">
    <source>
        <dbReference type="EMBL" id="KAJ3496900.1"/>
    </source>
</evidence>
<feature type="region of interest" description="Disordered" evidence="1">
    <location>
        <begin position="49"/>
        <end position="72"/>
    </location>
</feature>
<proteinExistence type="predicted"/>